<protein>
    <recommendedName>
        <fullName evidence="1">S-Me-THD N-terminal domain-containing protein</fullName>
    </recommendedName>
</protein>
<dbReference type="InterPro" id="IPR027479">
    <property type="entry name" value="S-Me-THD_N_sf"/>
</dbReference>
<proteinExistence type="predicted"/>
<comment type="caution">
    <text evidence="2">The sequence shown here is derived from an EMBL/GenBank/DDBJ whole genome shotgun (WGS) entry which is preliminary data.</text>
</comment>
<reference evidence="2 3" key="1">
    <citation type="submission" date="2018-12" db="EMBL/GenBank/DDBJ databases">
        <title>Genome of Verticillium dahliae isolate Getta Getta.</title>
        <authorList>
            <person name="Gardiner D.M."/>
        </authorList>
    </citation>
    <scope>NUCLEOTIDE SEQUENCE [LARGE SCALE GENOMIC DNA]</scope>
    <source>
        <strain evidence="2 3">Getta Getta</strain>
    </source>
</reference>
<dbReference type="EMBL" id="RSDZ01000050">
    <property type="protein sequence ID" value="RXG46515.1"/>
    <property type="molecule type" value="Genomic_DNA"/>
</dbReference>
<evidence type="ECO:0000259" key="1">
    <source>
        <dbReference type="Pfam" id="PF06032"/>
    </source>
</evidence>
<sequence length="275" mass="29674">MKLYQGPQRLPMYLVGRQRCLQDRDEKKVVAAACQKAIDQAISKGAAAEVVSVVEINTIPLQNVDNGAMRIQIRAVGKLAVPKDGTLANSVVYAASDEEKEEQTAKTNIPDALDSTFRPFIKVELDTYRPEVRNGACVINERIASGDETPAGIDALMKILSQDKPDGIFTDEIGGGNSLAYYVPRCVMFFHLAALNVHTSNLATLSVYGHPLTPCTLSDARGNVNMVMNTDTPFRLERFLRTAAIKLGLGCAVVARPLPGPAIKAHGVPNTLSQA</sequence>
<dbReference type="Proteomes" id="UP000288725">
    <property type="component" value="Unassembled WGS sequence"/>
</dbReference>
<accession>A0A444RZE7</accession>
<name>A0A444RZE7_VERDA</name>
<evidence type="ECO:0000313" key="3">
    <source>
        <dbReference type="Proteomes" id="UP000288725"/>
    </source>
</evidence>
<gene>
    <name evidence="2" type="ORF">VDGE_21402</name>
</gene>
<organism evidence="2 3">
    <name type="scientific">Verticillium dahliae</name>
    <name type="common">Verticillium wilt</name>
    <dbReference type="NCBI Taxonomy" id="27337"/>
    <lineage>
        <taxon>Eukaryota</taxon>
        <taxon>Fungi</taxon>
        <taxon>Dikarya</taxon>
        <taxon>Ascomycota</taxon>
        <taxon>Pezizomycotina</taxon>
        <taxon>Sordariomycetes</taxon>
        <taxon>Hypocreomycetidae</taxon>
        <taxon>Glomerellales</taxon>
        <taxon>Plectosphaerellaceae</taxon>
        <taxon>Verticillium</taxon>
    </lineage>
</organism>
<dbReference type="InterPro" id="IPR010318">
    <property type="entry name" value="S-Me-THD_N"/>
</dbReference>
<evidence type="ECO:0000313" key="2">
    <source>
        <dbReference type="EMBL" id="RXG46515.1"/>
    </source>
</evidence>
<feature type="domain" description="S-Me-THD N-terminal" evidence="1">
    <location>
        <begin position="138"/>
        <end position="228"/>
    </location>
</feature>
<dbReference type="SUPFAM" id="SSF160991">
    <property type="entry name" value="CV3147-like"/>
    <property type="match status" value="1"/>
</dbReference>
<dbReference type="Pfam" id="PF06032">
    <property type="entry name" value="S-Me-THD_N"/>
    <property type="match status" value="1"/>
</dbReference>
<dbReference type="AlphaFoldDB" id="A0A444RZE7"/>
<dbReference type="Gene3D" id="3.40.1610.10">
    <property type="entry name" value="CV3147-like domain"/>
    <property type="match status" value="1"/>
</dbReference>